<feature type="compositionally biased region" description="Polar residues" evidence="1">
    <location>
        <begin position="94"/>
        <end position="105"/>
    </location>
</feature>
<keyword evidence="2" id="KW-0472">Membrane</keyword>
<feature type="compositionally biased region" description="Basic and acidic residues" evidence="1">
    <location>
        <begin position="626"/>
        <end position="635"/>
    </location>
</feature>
<feature type="compositionally biased region" description="Basic and acidic residues" evidence="1">
    <location>
        <begin position="136"/>
        <end position="145"/>
    </location>
</feature>
<feature type="compositionally biased region" description="Polar residues" evidence="1">
    <location>
        <begin position="148"/>
        <end position="164"/>
    </location>
</feature>
<feature type="region of interest" description="Disordered" evidence="1">
    <location>
        <begin position="1371"/>
        <end position="1391"/>
    </location>
</feature>
<feature type="compositionally biased region" description="Acidic residues" evidence="1">
    <location>
        <begin position="516"/>
        <end position="528"/>
    </location>
</feature>
<keyword evidence="2" id="KW-0812">Transmembrane</keyword>
<feature type="region of interest" description="Disordered" evidence="1">
    <location>
        <begin position="1592"/>
        <end position="1629"/>
    </location>
</feature>
<evidence type="ECO:0000256" key="2">
    <source>
        <dbReference type="SAM" id="Phobius"/>
    </source>
</evidence>
<protein>
    <recommendedName>
        <fullName evidence="5">Transmembrane protein</fullName>
    </recommendedName>
</protein>
<organism evidence="3">
    <name type="scientific">Notodromas monacha</name>
    <dbReference type="NCBI Taxonomy" id="399045"/>
    <lineage>
        <taxon>Eukaryota</taxon>
        <taxon>Metazoa</taxon>
        <taxon>Ecdysozoa</taxon>
        <taxon>Arthropoda</taxon>
        <taxon>Crustacea</taxon>
        <taxon>Oligostraca</taxon>
        <taxon>Ostracoda</taxon>
        <taxon>Podocopa</taxon>
        <taxon>Podocopida</taxon>
        <taxon>Cypridocopina</taxon>
        <taxon>Cypridoidea</taxon>
        <taxon>Cyprididae</taxon>
        <taxon>Notodromas</taxon>
    </lineage>
</organism>
<feature type="transmembrane region" description="Helical" evidence="2">
    <location>
        <begin position="1098"/>
        <end position="1119"/>
    </location>
</feature>
<feature type="compositionally biased region" description="Basic and acidic residues" evidence="1">
    <location>
        <begin position="450"/>
        <end position="486"/>
    </location>
</feature>
<evidence type="ECO:0008006" key="5">
    <source>
        <dbReference type="Google" id="ProtNLM"/>
    </source>
</evidence>
<proteinExistence type="predicted"/>
<feature type="compositionally biased region" description="Polar residues" evidence="1">
    <location>
        <begin position="1178"/>
        <end position="1204"/>
    </location>
</feature>
<feature type="compositionally biased region" description="Basic and acidic residues" evidence="1">
    <location>
        <begin position="1521"/>
        <end position="1531"/>
    </location>
</feature>
<feature type="compositionally biased region" description="Low complexity" evidence="1">
    <location>
        <begin position="691"/>
        <end position="701"/>
    </location>
</feature>
<feature type="region of interest" description="Disordered" evidence="1">
    <location>
        <begin position="93"/>
        <end position="201"/>
    </location>
</feature>
<sequence length="1629" mass="179740">MDSSFRPPAVRTTLAQVWVRYTITTSTISARVVALGGRAESGADTRAFCWVDLPPCFCSRLFCPGFPLPLFLTSESSIKSGAQFHYTRKEGARNSFNHDSSTGMSVSDCRDTKNKKGASGQLEVQHPDRKKRAERRNKQFEKALENDSLWNSTSGSSENTSRTTKSNRESELDSAREKLRKMRGKPSQFPDGPTASTSSNSPFIALKVDDYSLTEVAFNASLSDIRRRGVQKMGTKRFSNNQRNRRSVVLEKMIVSANEDSLVAKPDAITDETPRSIRLSQTIANADHETNDAEVTPQNPISEHSAVRNLRKSTGIVPEIIEDFDEEPIPVQLSPETRPSPGRRNDRSGQNQLLGVEDVVPDLSRDISNLRSEVPVRRGRFQGAGKPSEQDQRGELSGTTKHTVSEQIPAAEKAGMNQKNNAERRGRKRLNESSESEEDDEGLPSAFRHAFNDRESRKNPTENMGDDKITSSNRREGPEKLQEAVFKRPAPCTKIPVSKTRNKKLRKESPCGSDVEFSEEEEEKEEEDRNAGKRKLRTKKPQASSKRAQLTTKGKETQDRHFEEAENEDPPVERELEAESRVSRVNHSNEKRNASSKPKASKAQVKKPGANRRGRNIVDEADDFDEPFHADDHDGTPPPYPLQESAKVAKKIGKIVEESRKSSTPSKIPVLAKKHPESASKRVSFAPEPESSLSPIRSASRSARRSNDDDVEGFSDSEDLTASRDYTYRPSEGPTTDETAGTTTAENTEALVHERKRLSIRNVNLNLTKRIENIKKSVPDEWIGTRIHFPDLDHPELRRSKRIRLHPLSALDRCFEPVGDGNGFFGGVRLVEDVVEKGYRRKTENESKKTKKKKPRAVDMDRINGVIDAHLPFEDEVEWPVAEIGTPHPEEHDISVDAGVFLMMAETKHSKRRLRDAADSYCVCPTVWKRIHGHLMYAAGAVYVRPGVTTKVFNPGQMEIFVLTRGAGEPVVHILKDSEEIFSGPIKCADVVSVPPGRKGGMMSRSGRMPEAVCDCGRKVLCETCHYEQPGFGTMTREEAEILAEIERNKVMSGYIRATRRILMLFSAMVVGTFWFVSGKCRAKEDCLPAARLLISYFHLPGFLQTCFNIALALGVAIWTTGLVDVGVHVAVLVARGVQWSVNAVRGAGDVEETVEINVYVNNEGAVVRTDSAEQPYQVTSNITYDEPGTTQVRSRESSSSNPDENLENPAGDNEDEGLADGSTNWLMCPNWICGEQPVANGEVIREEEQVGEKEAEDVEEAEVSVTKTEREADTSQVSQDAGYSSNSTSVAQDNVTSAAIVEAARSSTLKSTTSRPPTSSTTGTTSTPRRTPVKSRSSVELLAETLSSTFMSYVRKSGQAVHDALFWNGKSSRRSEDGEDDVVNEEDDVEEIVDETKSGVRQVEKDLSAALTAAGSSKSASIQTSRASEVKTTSWRVESSVQAIKSGTISRESPMNRRMENSKVQTPAQLGVGCGQTDVPLQPSVSVNIAVIGSSLPEATCSRRSSSRNTSALEISPCKFDSDNGNHHQTAETPKILIPRTKKAKQSSSPDEENPLHNKNKRSHSGACQAVNPRFLQEALRAQFHRLAETPCPLVTSYTPSPSPSIRASSTRDDSKLSCTSTEAQTSG</sequence>
<keyword evidence="4" id="KW-1185">Reference proteome</keyword>
<feature type="region of interest" description="Disordered" evidence="1">
    <location>
        <begin position="1247"/>
        <end position="1291"/>
    </location>
</feature>
<dbReference type="EMBL" id="CAJPEX010002405">
    <property type="protein sequence ID" value="CAG0920944.1"/>
    <property type="molecule type" value="Genomic_DNA"/>
</dbReference>
<feature type="compositionally biased region" description="Basic and acidic residues" evidence="1">
    <location>
        <begin position="421"/>
        <end position="432"/>
    </location>
</feature>
<feature type="compositionally biased region" description="Polar residues" evidence="1">
    <location>
        <begin position="541"/>
        <end position="552"/>
    </location>
</feature>
<evidence type="ECO:0000313" key="3">
    <source>
        <dbReference type="EMBL" id="CAD7280792.1"/>
    </source>
</evidence>
<gene>
    <name evidence="3" type="ORF">NMOB1V02_LOCUS8449</name>
</gene>
<feature type="compositionally biased region" description="Polar residues" evidence="1">
    <location>
        <begin position="1618"/>
        <end position="1629"/>
    </location>
</feature>
<keyword evidence="2" id="KW-1133">Transmembrane helix</keyword>
<dbReference type="Proteomes" id="UP000678499">
    <property type="component" value="Unassembled WGS sequence"/>
</dbReference>
<feature type="transmembrane region" description="Helical" evidence="2">
    <location>
        <begin position="1058"/>
        <end position="1077"/>
    </location>
</feature>
<feature type="compositionally biased region" description="Low complexity" evidence="1">
    <location>
        <begin position="1306"/>
        <end position="1331"/>
    </location>
</feature>
<feature type="compositionally biased region" description="Basic and acidic residues" evidence="1">
    <location>
        <begin position="553"/>
        <end position="564"/>
    </location>
</feature>
<accession>A0A7R9BUF4</accession>
<feature type="region of interest" description="Disordered" evidence="1">
    <location>
        <begin position="1517"/>
        <end position="1567"/>
    </location>
</feature>
<feature type="compositionally biased region" description="Polar residues" evidence="1">
    <location>
        <begin position="1597"/>
        <end position="1610"/>
    </location>
</feature>
<reference evidence="3" key="1">
    <citation type="submission" date="2020-11" db="EMBL/GenBank/DDBJ databases">
        <authorList>
            <person name="Tran Van P."/>
        </authorList>
    </citation>
    <scope>NUCLEOTIDE SEQUENCE</scope>
</reference>
<evidence type="ECO:0000313" key="4">
    <source>
        <dbReference type="Proteomes" id="UP000678499"/>
    </source>
</evidence>
<feature type="compositionally biased region" description="Acidic residues" evidence="1">
    <location>
        <begin position="709"/>
        <end position="719"/>
    </location>
</feature>
<name>A0A7R9BUF4_9CRUS</name>
<feature type="compositionally biased region" description="Polar residues" evidence="1">
    <location>
        <begin position="1275"/>
        <end position="1291"/>
    </location>
</feature>
<dbReference type="EMBL" id="OA884442">
    <property type="protein sequence ID" value="CAD7280792.1"/>
    <property type="molecule type" value="Genomic_DNA"/>
</dbReference>
<evidence type="ECO:0000256" key="1">
    <source>
        <dbReference type="SAM" id="MobiDB-lite"/>
    </source>
</evidence>
<feature type="compositionally biased region" description="Acidic residues" evidence="1">
    <location>
        <begin position="1378"/>
        <end position="1391"/>
    </location>
</feature>
<feature type="region of interest" description="Disordered" evidence="1">
    <location>
        <begin position="1178"/>
        <end position="1223"/>
    </location>
</feature>
<feature type="compositionally biased region" description="Basic and acidic residues" evidence="1">
    <location>
        <begin position="166"/>
        <end position="177"/>
    </location>
</feature>
<feature type="region of interest" description="Disordered" evidence="1">
    <location>
        <begin position="323"/>
        <end position="744"/>
    </location>
</feature>
<feature type="compositionally biased region" description="Basic and acidic residues" evidence="1">
    <location>
        <begin position="571"/>
        <end position="593"/>
    </location>
</feature>
<feature type="region of interest" description="Disordered" evidence="1">
    <location>
        <begin position="1306"/>
        <end position="1339"/>
    </location>
</feature>
<feature type="compositionally biased region" description="Polar residues" evidence="1">
    <location>
        <begin position="397"/>
        <end position="406"/>
    </location>
</feature>